<name>A0A844HVD1_9GAMM</name>
<feature type="signal peptide" evidence="1">
    <location>
        <begin position="1"/>
        <end position="32"/>
    </location>
</feature>
<evidence type="ECO:0000313" key="2">
    <source>
        <dbReference type="EMBL" id="MTI97435.1"/>
    </source>
</evidence>
<keyword evidence="1" id="KW-0732">Signal</keyword>
<comment type="caution">
    <text evidence="2">The sequence shown here is derived from an EMBL/GenBank/DDBJ whole genome shotgun (WGS) entry which is preliminary data.</text>
</comment>
<evidence type="ECO:0000256" key="1">
    <source>
        <dbReference type="SAM" id="SignalP"/>
    </source>
</evidence>
<organism evidence="2 3">
    <name type="scientific">Marinobacter adhaerens</name>
    <dbReference type="NCBI Taxonomy" id="1033846"/>
    <lineage>
        <taxon>Bacteria</taxon>
        <taxon>Pseudomonadati</taxon>
        <taxon>Pseudomonadota</taxon>
        <taxon>Gammaproteobacteria</taxon>
        <taxon>Pseudomonadales</taxon>
        <taxon>Marinobacteraceae</taxon>
        <taxon>Marinobacter</taxon>
    </lineage>
</organism>
<dbReference type="Pfam" id="PF13557">
    <property type="entry name" value="Phenol_MetA_deg"/>
    <property type="match status" value="1"/>
</dbReference>
<gene>
    <name evidence="2" type="ORF">FH752_02315</name>
</gene>
<accession>A0A844HVD1</accession>
<feature type="chain" id="PRO_5032622697" evidence="1">
    <location>
        <begin position="33"/>
        <end position="303"/>
    </location>
</feature>
<evidence type="ECO:0000313" key="3">
    <source>
        <dbReference type="Proteomes" id="UP000431462"/>
    </source>
</evidence>
<protein>
    <submittedName>
        <fullName evidence="2">Transporter</fullName>
    </submittedName>
</protein>
<dbReference type="AlphaFoldDB" id="A0A844HVD1"/>
<dbReference type="Proteomes" id="UP000431462">
    <property type="component" value="Unassembled WGS sequence"/>
</dbReference>
<dbReference type="InterPro" id="IPR025737">
    <property type="entry name" value="FApF"/>
</dbReference>
<dbReference type="EMBL" id="VENC01000002">
    <property type="protein sequence ID" value="MTI97435.1"/>
    <property type="molecule type" value="Genomic_DNA"/>
</dbReference>
<proteinExistence type="predicted"/>
<sequence>MRSTSKYTPSKSLALGSTLMLAMSIFSVPTQASEIATDPGDYTPLPAGVNLGILYGQYATRDAAYADGNKVPAEAGLDTTIGLARFVHYMDIGGIIVDPQIIVPFGKVELTEPFGPLQPTSESGIGDPIIGATAWVLNNPDDQQWVGLSAFASVPVGQYDEDKGPVNIGENRWKGIFQAAYVKHLSSSVVLDLIAEYSVYGDNDDFLGFKREQEDAQSLQSHLRYLLSKQSHVALSYYHSFGGETTVGGQKQDDRVNTNRWQATYATFVDPTVQLQFQAGQDIDVENGFKEDTRVNLRVLKVF</sequence>
<reference evidence="2 3" key="1">
    <citation type="submission" date="2019-06" db="EMBL/GenBank/DDBJ databases">
        <title>Enrichment of Autotrophic Halophilic Microorganisms from Red Sea Brine Pool Using Microbial Electrosynthesis System.</title>
        <authorList>
            <person name="Alqahtani M.F."/>
            <person name="Bajracharya S."/>
            <person name="Katuri K.P."/>
            <person name="Ali M."/>
            <person name="Saikaly P.E."/>
        </authorList>
    </citation>
    <scope>NUCLEOTIDE SEQUENCE [LARGE SCALE GENOMIC DNA]</scope>
    <source>
        <strain evidence="2">MES15</strain>
    </source>
</reference>